<evidence type="ECO:0000259" key="1">
    <source>
        <dbReference type="PROSITE" id="PS51186"/>
    </source>
</evidence>
<accession>A0A1J5U1Q6</accession>
<evidence type="ECO:0000313" key="2">
    <source>
        <dbReference type="EMBL" id="OIR19964.1"/>
    </source>
</evidence>
<protein>
    <recommendedName>
        <fullName evidence="1">N-acetyltransferase domain-containing protein</fullName>
    </recommendedName>
</protein>
<dbReference type="GO" id="GO:0016747">
    <property type="term" value="F:acyltransferase activity, transferring groups other than amino-acyl groups"/>
    <property type="evidence" value="ECO:0007669"/>
    <property type="project" value="InterPro"/>
</dbReference>
<dbReference type="Gene3D" id="3.40.630.30">
    <property type="match status" value="1"/>
</dbReference>
<comment type="caution">
    <text evidence="2">The sequence shown here is derived from an EMBL/GenBank/DDBJ whole genome shotgun (WGS) entry which is preliminary data.</text>
</comment>
<name>A0A1J5U1Q6_9ZZZZ</name>
<dbReference type="InterPro" id="IPR016181">
    <property type="entry name" value="Acyl_CoA_acyltransferase"/>
</dbReference>
<feature type="domain" description="N-acetyltransferase" evidence="1">
    <location>
        <begin position="156"/>
        <end position="300"/>
    </location>
</feature>
<dbReference type="AlphaFoldDB" id="A0A1J5U1Q6"/>
<sequence length="491" mass="56562">MRFLLDTNILIPLEDSNIPLPHGLGNFVRLAQEHGHPLVFHPASEEDINRDRNAERRMRTRDRLAQYTRLDGVSDCPWNTPDTRPNDACDNAILFALECDAAHYLVTEDREIHRKAVSRGLGNRVFAIQAADDFLRRLHEPTSVQLPNIQDVPLHSLTRLLSGEFFDSLREGYPEFDDWFRGCARNDRRAWVYWAEQDRLGALCIYARKENDDATGHGDVLPGAALKLCTFKVAPDCQGRKIGELFLKAAFRYATENRLEHIFIHGDAEKHGFLFELLADFGFAEFGRYGADVVYVKKHPVIAPDDTPADLSSFEYFRRYFPHFRHDANIRKFIIPIRPEYHRILFSDYFSPSDPPQMTLFNSSHTASNAIKQAYLCHAQLGQIRPGDVVLFYRSIDEKAVTSIGIVEQYETLGDANEIVDRVRRRTVYSMSEIRTMAAKPTKVMLFRLVRHFNNPPSFDWLTQNRVVKGSIQTIREIDDDAYQRLIFQAA</sequence>
<dbReference type="Pfam" id="PF00583">
    <property type="entry name" value="Acetyltransf_1"/>
    <property type="match status" value="1"/>
</dbReference>
<gene>
    <name evidence="2" type="ORF">GALL_08500</name>
</gene>
<reference evidence="2" key="1">
    <citation type="submission" date="2016-10" db="EMBL/GenBank/DDBJ databases">
        <title>Sequence of Gallionella enrichment culture.</title>
        <authorList>
            <person name="Poehlein A."/>
            <person name="Muehling M."/>
            <person name="Daniel R."/>
        </authorList>
    </citation>
    <scope>NUCLEOTIDE SEQUENCE</scope>
</reference>
<dbReference type="EMBL" id="MLJW01000001">
    <property type="protein sequence ID" value="OIR19964.1"/>
    <property type="molecule type" value="Genomic_DNA"/>
</dbReference>
<dbReference type="SUPFAM" id="SSF55729">
    <property type="entry name" value="Acyl-CoA N-acyltransferases (Nat)"/>
    <property type="match status" value="1"/>
</dbReference>
<dbReference type="InterPro" id="IPR000182">
    <property type="entry name" value="GNAT_dom"/>
</dbReference>
<organism evidence="2">
    <name type="scientific">mine drainage metagenome</name>
    <dbReference type="NCBI Taxonomy" id="410659"/>
    <lineage>
        <taxon>unclassified sequences</taxon>
        <taxon>metagenomes</taxon>
        <taxon>ecological metagenomes</taxon>
    </lineage>
</organism>
<dbReference type="PROSITE" id="PS51186">
    <property type="entry name" value="GNAT"/>
    <property type="match status" value="1"/>
</dbReference>
<proteinExistence type="predicted"/>